<dbReference type="Pfam" id="PF01797">
    <property type="entry name" value="Y1_Tnp"/>
    <property type="match status" value="1"/>
</dbReference>
<organism evidence="3 4">
    <name type="scientific">Pedobacter aquae</name>
    <dbReference type="NCBI Taxonomy" id="2605747"/>
    <lineage>
        <taxon>Bacteria</taxon>
        <taxon>Pseudomonadati</taxon>
        <taxon>Bacteroidota</taxon>
        <taxon>Sphingobacteriia</taxon>
        <taxon>Sphingobacteriales</taxon>
        <taxon>Sphingobacteriaceae</taxon>
        <taxon>Pedobacter</taxon>
    </lineage>
</organism>
<feature type="domain" description="Transposase IS200-like" evidence="2">
    <location>
        <begin position="9"/>
        <end position="122"/>
    </location>
</feature>
<reference evidence="3 4" key="1">
    <citation type="submission" date="2019-08" db="EMBL/GenBank/DDBJ databases">
        <title>Pedobacter sp. nov., isolated from Han river, South Korea.</title>
        <authorList>
            <person name="Lee D.-H."/>
            <person name="Kim Y.-S."/>
            <person name="Hwang E.-M."/>
            <person name="Le Tran T.C."/>
            <person name="Cha C.-J."/>
        </authorList>
    </citation>
    <scope>NUCLEOTIDE SEQUENCE [LARGE SCALE GENOMIC DNA]</scope>
    <source>
        <strain evidence="3 4">CJ43</strain>
    </source>
</reference>
<keyword evidence="1" id="KW-0472">Membrane</keyword>
<dbReference type="Proteomes" id="UP000323653">
    <property type="component" value="Chromosome"/>
</dbReference>
<evidence type="ECO:0000313" key="3">
    <source>
        <dbReference type="EMBL" id="QEK53348.1"/>
    </source>
</evidence>
<gene>
    <name evidence="3" type="ORF">FYC62_14670</name>
</gene>
<dbReference type="PANTHER" id="PTHR36966:SF1">
    <property type="entry name" value="REP-ASSOCIATED TYROSINE TRANSPOSASE"/>
    <property type="match status" value="1"/>
</dbReference>
<dbReference type="SUPFAM" id="SSF143422">
    <property type="entry name" value="Transposase IS200-like"/>
    <property type="match status" value="1"/>
</dbReference>
<evidence type="ECO:0000256" key="1">
    <source>
        <dbReference type="SAM" id="Phobius"/>
    </source>
</evidence>
<protein>
    <submittedName>
        <fullName evidence="3">Transposase</fullName>
    </submittedName>
</protein>
<keyword evidence="1" id="KW-1133">Transmembrane helix</keyword>
<keyword evidence="4" id="KW-1185">Reference proteome</keyword>
<dbReference type="PANTHER" id="PTHR36966">
    <property type="entry name" value="REP-ASSOCIATED TYROSINE TRANSPOSASE"/>
    <property type="match status" value="1"/>
</dbReference>
<dbReference type="SMART" id="SM01321">
    <property type="entry name" value="Y1_Tnp"/>
    <property type="match status" value="1"/>
</dbReference>
<accession>A0A5C0VKP7</accession>
<dbReference type="GO" id="GO:0043565">
    <property type="term" value="F:sequence-specific DNA binding"/>
    <property type="evidence" value="ECO:0007669"/>
    <property type="project" value="TreeGrafter"/>
</dbReference>
<dbReference type="GO" id="GO:0006313">
    <property type="term" value="P:DNA transposition"/>
    <property type="evidence" value="ECO:0007669"/>
    <property type="project" value="InterPro"/>
</dbReference>
<evidence type="ECO:0000313" key="4">
    <source>
        <dbReference type="Proteomes" id="UP000323653"/>
    </source>
</evidence>
<feature type="transmembrane region" description="Helical" evidence="1">
    <location>
        <begin position="51"/>
        <end position="73"/>
    </location>
</feature>
<dbReference type="Gene3D" id="3.30.70.1290">
    <property type="entry name" value="Transposase IS200-like"/>
    <property type="match status" value="1"/>
</dbReference>
<feature type="transmembrane region" description="Helical" evidence="1">
    <location>
        <begin position="12"/>
        <end position="31"/>
    </location>
</feature>
<evidence type="ECO:0000259" key="2">
    <source>
        <dbReference type="SMART" id="SM01321"/>
    </source>
</evidence>
<dbReference type="KEGG" id="pej:FYC62_14670"/>
<dbReference type="InterPro" id="IPR002686">
    <property type="entry name" value="Transposase_17"/>
</dbReference>
<dbReference type="AlphaFoldDB" id="A0A5C0VKP7"/>
<dbReference type="EMBL" id="CP043329">
    <property type="protein sequence ID" value="QEK53348.1"/>
    <property type="molecule type" value="Genomic_DNA"/>
</dbReference>
<proteinExistence type="predicted"/>
<keyword evidence="1" id="KW-0812">Transmembrane</keyword>
<dbReference type="NCBIfam" id="NF047646">
    <property type="entry name" value="REP_Tyr_transpos"/>
    <property type="match status" value="1"/>
</dbReference>
<sequence length="184" mass="21715">MSSKYKFNNPEGIYFVSFAVIGWIDVFSRQIYRDLFLESLVYCRKEKNLNIHAWVIMSNHVHLIISCKAGFILSDIMRDLKKYTAYKILKEIKESTTESRKEWMLFLFAKAGKENSNHTNYQFWRQDNHPIALDFHSNMFEQRLDYIHNNPVEAGIVEHAADYVYSSAKDYQEGKGLIEIDVLQ</sequence>
<dbReference type="GO" id="GO:0004803">
    <property type="term" value="F:transposase activity"/>
    <property type="evidence" value="ECO:0007669"/>
    <property type="project" value="InterPro"/>
</dbReference>
<dbReference type="InterPro" id="IPR052715">
    <property type="entry name" value="RAYT_transposase"/>
</dbReference>
<name>A0A5C0VKP7_9SPHI</name>
<dbReference type="InterPro" id="IPR036515">
    <property type="entry name" value="Transposase_17_sf"/>
</dbReference>